<organism evidence="5 6">
    <name type="scientific">Polytolypa hystricis (strain UAMH7299)</name>
    <dbReference type="NCBI Taxonomy" id="1447883"/>
    <lineage>
        <taxon>Eukaryota</taxon>
        <taxon>Fungi</taxon>
        <taxon>Dikarya</taxon>
        <taxon>Ascomycota</taxon>
        <taxon>Pezizomycotina</taxon>
        <taxon>Eurotiomycetes</taxon>
        <taxon>Eurotiomycetidae</taxon>
        <taxon>Onygenales</taxon>
        <taxon>Onygenales incertae sedis</taxon>
        <taxon>Polytolypa</taxon>
    </lineage>
</organism>
<evidence type="ECO:0000313" key="5">
    <source>
        <dbReference type="EMBL" id="PGH00656.1"/>
    </source>
</evidence>
<dbReference type="SUPFAM" id="SSF48403">
    <property type="entry name" value="Ankyrin repeat"/>
    <property type="match status" value="2"/>
</dbReference>
<accession>A0A2B7WV28</accession>
<evidence type="ECO:0000256" key="1">
    <source>
        <dbReference type="ARBA" id="ARBA00022737"/>
    </source>
</evidence>
<evidence type="ECO:0000313" key="6">
    <source>
        <dbReference type="Proteomes" id="UP000224634"/>
    </source>
</evidence>
<dbReference type="PROSITE" id="PS50181">
    <property type="entry name" value="FBOX"/>
    <property type="match status" value="1"/>
</dbReference>
<dbReference type="PRINTS" id="PR01415">
    <property type="entry name" value="ANKYRIN"/>
</dbReference>
<feature type="repeat" description="ANK" evidence="3">
    <location>
        <begin position="86"/>
        <end position="118"/>
    </location>
</feature>
<dbReference type="PANTHER" id="PTHR24198">
    <property type="entry name" value="ANKYRIN REPEAT AND PROTEIN KINASE DOMAIN-CONTAINING PROTEIN"/>
    <property type="match status" value="1"/>
</dbReference>
<dbReference type="InterPro" id="IPR001810">
    <property type="entry name" value="F-box_dom"/>
</dbReference>
<dbReference type="InterPro" id="IPR036770">
    <property type="entry name" value="Ankyrin_rpt-contain_sf"/>
</dbReference>
<feature type="repeat" description="ANK" evidence="3">
    <location>
        <begin position="119"/>
        <end position="151"/>
    </location>
</feature>
<feature type="repeat" description="ANK" evidence="3">
    <location>
        <begin position="190"/>
        <end position="222"/>
    </location>
</feature>
<dbReference type="Pfam" id="PF00023">
    <property type="entry name" value="Ank"/>
    <property type="match status" value="1"/>
</dbReference>
<feature type="repeat" description="ANK" evidence="3">
    <location>
        <begin position="493"/>
        <end position="526"/>
    </location>
</feature>
<keyword evidence="6" id="KW-1185">Reference proteome</keyword>
<protein>
    <recommendedName>
        <fullName evidence="4">F-box domain-containing protein</fullName>
    </recommendedName>
</protein>
<evidence type="ECO:0000256" key="3">
    <source>
        <dbReference type="PROSITE-ProRule" id="PRU00023"/>
    </source>
</evidence>
<reference evidence="5 6" key="1">
    <citation type="submission" date="2017-10" db="EMBL/GenBank/DDBJ databases">
        <title>Comparative genomics in systemic dimorphic fungi from Ajellomycetaceae.</title>
        <authorList>
            <person name="Munoz J.F."/>
            <person name="Mcewen J.G."/>
            <person name="Clay O.K."/>
            <person name="Cuomo C.A."/>
        </authorList>
    </citation>
    <scope>NUCLEOTIDE SEQUENCE [LARGE SCALE GENOMIC DNA]</scope>
    <source>
        <strain evidence="5 6">UAMH7299</strain>
    </source>
</reference>
<gene>
    <name evidence="5" type="ORF">AJ80_09147</name>
</gene>
<evidence type="ECO:0000259" key="4">
    <source>
        <dbReference type="PROSITE" id="PS50181"/>
    </source>
</evidence>
<dbReference type="PROSITE" id="PS50297">
    <property type="entry name" value="ANK_REP_REGION"/>
    <property type="match status" value="5"/>
</dbReference>
<dbReference type="PANTHER" id="PTHR24198:SF165">
    <property type="entry name" value="ANKYRIN REPEAT-CONTAINING PROTEIN-RELATED"/>
    <property type="match status" value="1"/>
</dbReference>
<dbReference type="SMART" id="SM00248">
    <property type="entry name" value="ANK"/>
    <property type="match status" value="12"/>
</dbReference>
<dbReference type="EMBL" id="PDNA01000248">
    <property type="protein sequence ID" value="PGH00656.1"/>
    <property type="molecule type" value="Genomic_DNA"/>
</dbReference>
<comment type="caution">
    <text evidence="5">The sequence shown here is derived from an EMBL/GenBank/DDBJ whole genome shotgun (WGS) entry which is preliminary data.</text>
</comment>
<dbReference type="InterPro" id="IPR002110">
    <property type="entry name" value="Ankyrin_rpt"/>
</dbReference>
<dbReference type="Gene3D" id="1.25.40.20">
    <property type="entry name" value="Ankyrin repeat-containing domain"/>
    <property type="match status" value="3"/>
</dbReference>
<dbReference type="STRING" id="1447883.A0A2B7WV28"/>
<feature type="repeat" description="ANK" evidence="3">
    <location>
        <begin position="440"/>
        <end position="475"/>
    </location>
</feature>
<dbReference type="Pfam" id="PF12796">
    <property type="entry name" value="Ank_2"/>
    <property type="match status" value="3"/>
</dbReference>
<name>A0A2B7WV28_POLH7</name>
<dbReference type="Proteomes" id="UP000224634">
    <property type="component" value="Unassembled WGS sequence"/>
</dbReference>
<proteinExistence type="predicted"/>
<sequence length="566" mass="60702">MAAAALDSLPTELIYCIASSLDRRDLNSLIRSSRRYAELLTRELYGGILLESTAIFEEFGPRWESKLILQYFESLSAPVINRTSSYGLILLHNVAASGNVALLKILLANGAELETRDSTGWSAVFHAAERGHEAAVRFLLDSGADVSSRGLGDGCNVLILAVAKGSTTLIQLLIDTMQRQGLDIHKGSKGHFTPLHAAAASGNSAAIQTLLDAGADPFSAGDDGDFPLPLFYAIEYDRAEACKLLITVMNTVRENCLRRHGVIGLEYALRSNRNEAAEVLIDAGVPVDIELDPGLSSLKIALRKGNPLVFSHMLATYPRLSASKHLQIGLYAACESGNYKFIELLVDLFLTGETWIDLSAAGGPYQDWTPLHYAVRGMKENPSPELNRAISRLVRAGANVLKGGHLDESPAYIAARDGCLDAVNVFISTTPEAAWSVDGHGRTLLHIAACNYRPRGVEAVRLLIDAGADVNAYAPKDRTTTSCTLEDCCAEMQGWTPLHFAARMHANPDMISLLIKSGADTSAKSEKGEIPAHVAASAGFSIADWAAFGDGVDLHKGCEVCDAAAN</sequence>
<dbReference type="AlphaFoldDB" id="A0A2B7WV28"/>
<dbReference type="PROSITE" id="PS50088">
    <property type="entry name" value="ANK_REPEAT"/>
    <property type="match status" value="5"/>
</dbReference>
<evidence type="ECO:0000256" key="2">
    <source>
        <dbReference type="ARBA" id="ARBA00023043"/>
    </source>
</evidence>
<keyword evidence="1" id="KW-0677">Repeat</keyword>
<keyword evidence="2 3" id="KW-0040">ANK repeat</keyword>
<dbReference type="OrthoDB" id="366390at2759"/>
<feature type="domain" description="F-box" evidence="4">
    <location>
        <begin position="3"/>
        <end position="59"/>
    </location>
</feature>